<keyword evidence="6" id="KW-1185">Reference proteome</keyword>
<keyword evidence="2" id="KW-0238">DNA-binding</keyword>
<evidence type="ECO:0000256" key="2">
    <source>
        <dbReference type="ARBA" id="ARBA00023125"/>
    </source>
</evidence>
<dbReference type="RefSeq" id="WP_379689443.1">
    <property type="nucleotide sequence ID" value="NZ_JBHLYW010000009.1"/>
</dbReference>
<dbReference type="Gene3D" id="3.40.50.2300">
    <property type="match status" value="2"/>
</dbReference>
<protein>
    <submittedName>
        <fullName evidence="5">Substrate-binding domain-containing protein</fullName>
    </submittedName>
</protein>
<dbReference type="InterPro" id="IPR010982">
    <property type="entry name" value="Lambda_DNA-bd_dom_sf"/>
</dbReference>
<evidence type="ECO:0000259" key="4">
    <source>
        <dbReference type="PROSITE" id="PS50932"/>
    </source>
</evidence>
<dbReference type="PANTHER" id="PTHR30146:SF144">
    <property type="entry name" value="LACI-FAMILY TRANSCRIPTION REGULATOR"/>
    <property type="match status" value="1"/>
</dbReference>
<name>A0ABV6BRK4_9FLAO</name>
<keyword evidence="3" id="KW-0804">Transcription</keyword>
<dbReference type="Proteomes" id="UP001589734">
    <property type="component" value="Unassembled WGS sequence"/>
</dbReference>
<evidence type="ECO:0000313" key="6">
    <source>
        <dbReference type="Proteomes" id="UP001589734"/>
    </source>
</evidence>
<gene>
    <name evidence="5" type="ORF">ACFFLS_13595</name>
</gene>
<dbReference type="InterPro" id="IPR025997">
    <property type="entry name" value="SBP_2_dom"/>
</dbReference>
<dbReference type="InterPro" id="IPR028082">
    <property type="entry name" value="Peripla_BP_I"/>
</dbReference>
<proteinExistence type="predicted"/>
<dbReference type="PROSITE" id="PS50932">
    <property type="entry name" value="HTH_LACI_2"/>
    <property type="match status" value="1"/>
</dbReference>
<dbReference type="Pfam" id="PF13407">
    <property type="entry name" value="Peripla_BP_4"/>
    <property type="match status" value="1"/>
</dbReference>
<evidence type="ECO:0000313" key="5">
    <source>
        <dbReference type="EMBL" id="MFC0078080.1"/>
    </source>
</evidence>
<evidence type="ECO:0000256" key="3">
    <source>
        <dbReference type="ARBA" id="ARBA00023163"/>
    </source>
</evidence>
<comment type="caution">
    <text evidence="5">The sequence shown here is derived from an EMBL/GenBank/DDBJ whole genome shotgun (WGS) entry which is preliminary data.</text>
</comment>
<evidence type="ECO:0000256" key="1">
    <source>
        <dbReference type="ARBA" id="ARBA00023015"/>
    </source>
</evidence>
<accession>A0ABV6BRK4</accession>
<dbReference type="InterPro" id="IPR000843">
    <property type="entry name" value="HTH_LacI"/>
</dbReference>
<keyword evidence="1" id="KW-0805">Transcription regulation</keyword>
<dbReference type="Pfam" id="PF00356">
    <property type="entry name" value="LacI"/>
    <property type="match status" value="1"/>
</dbReference>
<dbReference type="SUPFAM" id="SSF53822">
    <property type="entry name" value="Periplasmic binding protein-like I"/>
    <property type="match status" value="1"/>
</dbReference>
<dbReference type="Gene3D" id="1.10.260.40">
    <property type="entry name" value="lambda repressor-like DNA-binding domains"/>
    <property type="match status" value="1"/>
</dbReference>
<organism evidence="5 6">
    <name type="scientific">Flavobacterium procerum</name>
    <dbReference type="NCBI Taxonomy" id="1455569"/>
    <lineage>
        <taxon>Bacteria</taxon>
        <taxon>Pseudomonadati</taxon>
        <taxon>Bacteroidota</taxon>
        <taxon>Flavobacteriia</taxon>
        <taxon>Flavobacteriales</taxon>
        <taxon>Flavobacteriaceae</taxon>
        <taxon>Flavobacterium</taxon>
    </lineage>
</organism>
<reference evidence="5 6" key="1">
    <citation type="submission" date="2024-09" db="EMBL/GenBank/DDBJ databases">
        <authorList>
            <person name="Sun Q."/>
            <person name="Mori K."/>
        </authorList>
    </citation>
    <scope>NUCLEOTIDE SEQUENCE [LARGE SCALE GENOMIC DNA]</scope>
    <source>
        <strain evidence="5 6">CGMCC 1.12926</strain>
    </source>
</reference>
<dbReference type="PANTHER" id="PTHR30146">
    <property type="entry name" value="LACI-RELATED TRANSCRIPTIONAL REPRESSOR"/>
    <property type="match status" value="1"/>
</dbReference>
<dbReference type="SUPFAM" id="SSF47413">
    <property type="entry name" value="lambda repressor-like DNA-binding domains"/>
    <property type="match status" value="1"/>
</dbReference>
<dbReference type="EMBL" id="JBHLYW010000009">
    <property type="protein sequence ID" value="MFC0078080.1"/>
    <property type="molecule type" value="Genomic_DNA"/>
</dbReference>
<sequence>MLFFQLKNRNAIITIKQIAALAGVSAGTVDRIIHNRGQVAQETVDKVNAIIEEHDYKRNILASNLALNKKFRFAVFLPHYENLEYWRSQIEGIMEAEEEYSKFGIMLDYFFYDFDVASFKEAIKEVLEYECDALLFAPIFYEESVRFLKEFEKKNVPVVMIDSDIKSSDHAYVGQDAFQSGYLAGRLISFAEKNERQVLIFKIAREIESTSVYLQRIDGFYSYFNDHQEITNFKFSEITIKDSGINQMNLEMFSGINSIFVPNSRAYIVAQFLEENNIKGLRIIGYDLLNENIDYLNKGIIDFLINQRPEKQGYLGINYLYKKLVLQEETDRTNYIPLEIIVKENYSPARK</sequence>
<dbReference type="SMART" id="SM00354">
    <property type="entry name" value="HTH_LACI"/>
    <property type="match status" value="1"/>
</dbReference>
<feature type="domain" description="HTH lacI-type" evidence="4">
    <location>
        <begin position="13"/>
        <end position="67"/>
    </location>
</feature>